<accession>A0A1X7STR1</accession>
<sequence>NWKCDQMKWRHNEKKELKTVPVITKTYYFLLVLTEKKTALRDWYIGFWVATTILL</sequence>
<dbReference type="InParanoid" id="A0A1X7STR1"/>
<reference evidence="1" key="1">
    <citation type="submission" date="2017-05" db="UniProtKB">
        <authorList>
            <consortium name="EnsemblMetazoa"/>
        </authorList>
    </citation>
    <scope>IDENTIFICATION</scope>
</reference>
<name>A0A1X7STR1_AMPQE</name>
<organism evidence="1">
    <name type="scientific">Amphimedon queenslandica</name>
    <name type="common">Sponge</name>
    <dbReference type="NCBI Taxonomy" id="400682"/>
    <lineage>
        <taxon>Eukaryota</taxon>
        <taxon>Metazoa</taxon>
        <taxon>Porifera</taxon>
        <taxon>Demospongiae</taxon>
        <taxon>Heteroscleromorpha</taxon>
        <taxon>Haplosclerida</taxon>
        <taxon>Niphatidae</taxon>
        <taxon>Amphimedon</taxon>
    </lineage>
</organism>
<proteinExistence type="predicted"/>
<evidence type="ECO:0000313" key="1">
    <source>
        <dbReference type="EnsemblMetazoa" id="Aqu2.1.05390_001"/>
    </source>
</evidence>
<dbReference type="EnsemblMetazoa" id="Aqu2.1.05390_001">
    <property type="protein sequence ID" value="Aqu2.1.05390_001"/>
    <property type="gene ID" value="Aqu2.1.05390"/>
</dbReference>
<dbReference type="AlphaFoldDB" id="A0A1X7STR1"/>
<protein>
    <submittedName>
        <fullName evidence="1">Uncharacterized protein</fullName>
    </submittedName>
</protein>